<evidence type="ECO:0000313" key="1">
    <source>
        <dbReference type="EMBL" id="PWN48579.1"/>
    </source>
</evidence>
<organism evidence="1 2">
    <name type="scientific">Violaceomyces palustris</name>
    <dbReference type="NCBI Taxonomy" id="1673888"/>
    <lineage>
        <taxon>Eukaryota</taxon>
        <taxon>Fungi</taxon>
        <taxon>Dikarya</taxon>
        <taxon>Basidiomycota</taxon>
        <taxon>Ustilaginomycotina</taxon>
        <taxon>Ustilaginomycetes</taxon>
        <taxon>Violaceomycetales</taxon>
        <taxon>Violaceomycetaceae</taxon>
        <taxon>Violaceomyces</taxon>
    </lineage>
</organism>
<dbReference type="EMBL" id="KZ820177">
    <property type="protein sequence ID" value="PWN48579.1"/>
    <property type="molecule type" value="Genomic_DNA"/>
</dbReference>
<protein>
    <submittedName>
        <fullName evidence="1">Uncharacterized protein</fullName>
    </submittedName>
</protein>
<dbReference type="Proteomes" id="UP000245626">
    <property type="component" value="Unassembled WGS sequence"/>
</dbReference>
<accession>A0ACD0NS57</accession>
<sequence>MGLVPKDSNETLVLEDDEHGALVELLCQHHDWHQAQWYLRRFGITNEKGARLAWLNLTKKFKLFLVGADDFFRVVYGEREPNPEPVSKEVYMVYHINKQKYYQSIIKFGENFYNHLDEDHVRNAIEDNRSRGEIPERRYSTSETGEVSMAPFYTVGEDFTCSSSDQAVVRRDQNPTLRHLFD</sequence>
<evidence type="ECO:0000313" key="2">
    <source>
        <dbReference type="Proteomes" id="UP000245626"/>
    </source>
</evidence>
<keyword evidence="2" id="KW-1185">Reference proteome</keyword>
<reference evidence="1 2" key="1">
    <citation type="journal article" date="2018" name="Mol. Biol. Evol.">
        <title>Broad Genomic Sampling Reveals a Smut Pathogenic Ancestry of the Fungal Clade Ustilaginomycotina.</title>
        <authorList>
            <person name="Kijpornyongpan T."/>
            <person name="Mondo S.J."/>
            <person name="Barry K."/>
            <person name="Sandor L."/>
            <person name="Lee J."/>
            <person name="Lipzen A."/>
            <person name="Pangilinan J."/>
            <person name="LaButti K."/>
            <person name="Hainaut M."/>
            <person name="Henrissat B."/>
            <person name="Grigoriev I.V."/>
            <person name="Spatafora J.W."/>
            <person name="Aime M.C."/>
        </authorList>
    </citation>
    <scope>NUCLEOTIDE SEQUENCE [LARGE SCALE GENOMIC DNA]</scope>
    <source>
        <strain evidence="1 2">SA 807</strain>
    </source>
</reference>
<proteinExistence type="predicted"/>
<gene>
    <name evidence="1" type="ORF">IE53DRAFT_389207</name>
</gene>
<name>A0ACD0NS57_9BASI</name>